<evidence type="ECO:0000313" key="2">
    <source>
        <dbReference type="Proteomes" id="UP000092444"/>
    </source>
</evidence>
<evidence type="ECO:0000313" key="1">
    <source>
        <dbReference type="EnsemblMetazoa" id="GMOY011304-PA"/>
    </source>
</evidence>
<protein>
    <submittedName>
        <fullName evidence="1">Uncharacterized protein</fullName>
    </submittedName>
</protein>
<proteinExistence type="predicted"/>
<dbReference type="EMBL" id="CCAG010011849">
    <property type="status" value="NOT_ANNOTATED_CDS"/>
    <property type="molecule type" value="Genomic_DNA"/>
</dbReference>
<dbReference type="VEuPathDB" id="VectorBase:GMOY011304"/>
<keyword evidence="2" id="KW-1185">Reference proteome</keyword>
<dbReference type="EnsemblMetazoa" id="GMOY011304-RA">
    <property type="protein sequence ID" value="GMOY011304-PA"/>
    <property type="gene ID" value="GMOY011304"/>
</dbReference>
<name>A0A1B0GDC9_GLOMM</name>
<dbReference type="Proteomes" id="UP000092444">
    <property type="component" value="Unassembled WGS sequence"/>
</dbReference>
<accession>A0A1B0GDC9</accession>
<organism evidence="1 2">
    <name type="scientific">Glossina morsitans morsitans</name>
    <name type="common">Savannah tsetse fly</name>
    <dbReference type="NCBI Taxonomy" id="37546"/>
    <lineage>
        <taxon>Eukaryota</taxon>
        <taxon>Metazoa</taxon>
        <taxon>Ecdysozoa</taxon>
        <taxon>Arthropoda</taxon>
        <taxon>Hexapoda</taxon>
        <taxon>Insecta</taxon>
        <taxon>Pterygota</taxon>
        <taxon>Neoptera</taxon>
        <taxon>Endopterygota</taxon>
        <taxon>Diptera</taxon>
        <taxon>Brachycera</taxon>
        <taxon>Muscomorpha</taxon>
        <taxon>Hippoboscoidea</taxon>
        <taxon>Glossinidae</taxon>
        <taxon>Glossina</taxon>
    </lineage>
</organism>
<reference evidence="1" key="1">
    <citation type="submission" date="2020-05" db="UniProtKB">
        <authorList>
            <consortium name="EnsemblMetazoa"/>
        </authorList>
    </citation>
    <scope>IDENTIFICATION</scope>
    <source>
        <strain evidence="1">Yale</strain>
    </source>
</reference>
<sequence>MKCIVREKRPRKSPGMDNVKKIALKYIPYKGILFFSCIINSCIKLQYFSQIKIFERVIKTKLLKTISKNTIIPNNPYGFRQFNDRHIGLYANDNGVYEHELGYEVFNKLRIAIIIVYKYLNKWKIKLNSNSKSSHLA</sequence>
<dbReference type="AlphaFoldDB" id="A0A1B0GDC9"/>